<gene>
    <name evidence="2" type="ORF">MSPICULIGERA_LOCUS5640</name>
</gene>
<dbReference type="PANTHER" id="PTHR22943">
    <property type="entry name" value="7-TRANSMEMBRANE DOMAIN RECEPTOR C.ELEGANS"/>
    <property type="match status" value="1"/>
</dbReference>
<dbReference type="GO" id="GO:0038022">
    <property type="term" value="F:G protein-coupled olfactory receptor activity"/>
    <property type="evidence" value="ECO:0007669"/>
    <property type="project" value="TreeGrafter"/>
</dbReference>
<dbReference type="GO" id="GO:0042048">
    <property type="term" value="P:olfactory behavior"/>
    <property type="evidence" value="ECO:0007669"/>
    <property type="project" value="TreeGrafter"/>
</dbReference>
<accession>A0AA36CDM9</accession>
<comment type="caution">
    <text evidence="2">The sequence shown here is derived from an EMBL/GenBank/DDBJ whole genome shotgun (WGS) entry which is preliminary data.</text>
</comment>
<keyword evidence="1" id="KW-0472">Membrane</keyword>
<dbReference type="SUPFAM" id="SSF81321">
    <property type="entry name" value="Family A G protein-coupled receptor-like"/>
    <property type="match status" value="1"/>
</dbReference>
<feature type="transmembrane region" description="Helical" evidence="1">
    <location>
        <begin position="80"/>
        <end position="96"/>
    </location>
</feature>
<evidence type="ECO:0000313" key="3">
    <source>
        <dbReference type="Proteomes" id="UP001177023"/>
    </source>
</evidence>
<feature type="transmembrane region" description="Helical" evidence="1">
    <location>
        <begin position="263"/>
        <end position="283"/>
    </location>
</feature>
<dbReference type="EMBL" id="CATQJA010001403">
    <property type="protein sequence ID" value="CAJ0567073.1"/>
    <property type="molecule type" value="Genomic_DNA"/>
</dbReference>
<keyword evidence="1" id="KW-1133">Transmembrane helix</keyword>
<sequence>MLLAMVDFLIVPTTIASGKSWLLLAQRNVFESRTLTYGLLMLYCGLFAQILVFLMFLFLYRYSAVYINSRLARNSFQKNVVLSLIVSFIFCSIWLIDTHLVTGCTMHRPDTFAPLNRIYQAEFGQGLEGISCIGQTFENTGPLHELFAYISTLTSIVFLGITWGVIMAAGIAIYHTLHASPNASRRTKMLQKELFHALVIQLIIPLVCNYIPLSAVFFTAMLELPINISFVCFAIMLDPIFEPIAIIYLIKCYRFAGLTAKRNAMYGLSWLTLLITATCVVSQPPPAPYGNQEGPADFVDADPYGDQDNDMNFLQNFAMRNMAEVRIQDAGQVPEPGMPIYAQNLLQQPEPEAPVPDDNGEWVIRDLDGVNPRPDYQQLGNEFMEDQQPAGSSHQVLPVNVPVRCRCRPEELPPVEEERDGTQSLSYTCQICGISVIFYSFGIWLWYGMSHPDDDPELISIMSASAQNRHGETADQPATWSRFRSTPTQEILNRTAVKELDEPNLRVRVEAEDGSYPLRTSWLCEMWKWALTKQKQTGREVAVPNDLPVMPPPDILYAPKGPGAKRKMKNELDLLDVLDETEFTVVRNRILLNPEGSKADKDLSEKLKAAHRKYSDVVKQARKPAAPGEETINLKLLDTALTQGPGGADARNQLGRQVLEPIYRAAAEFWLSCAGVGLFDVLQAFCKDSEEQAKYLTRLVVALTTNKDAIVVPNK</sequence>
<feature type="transmembrane region" description="Helical" evidence="1">
    <location>
        <begin position="228"/>
        <end position="251"/>
    </location>
</feature>
<organism evidence="2 3">
    <name type="scientific">Mesorhabditis spiculigera</name>
    <dbReference type="NCBI Taxonomy" id="96644"/>
    <lineage>
        <taxon>Eukaryota</taxon>
        <taxon>Metazoa</taxon>
        <taxon>Ecdysozoa</taxon>
        <taxon>Nematoda</taxon>
        <taxon>Chromadorea</taxon>
        <taxon>Rhabditida</taxon>
        <taxon>Rhabditina</taxon>
        <taxon>Rhabditomorpha</taxon>
        <taxon>Rhabditoidea</taxon>
        <taxon>Rhabditidae</taxon>
        <taxon>Mesorhabditinae</taxon>
        <taxon>Mesorhabditis</taxon>
    </lineage>
</organism>
<dbReference type="PANTHER" id="PTHR22943:SF77">
    <property type="entry name" value="SEVEN TM RECEPTOR"/>
    <property type="match status" value="1"/>
</dbReference>
<reference evidence="2" key="1">
    <citation type="submission" date="2023-06" db="EMBL/GenBank/DDBJ databases">
        <authorList>
            <person name="Delattre M."/>
        </authorList>
    </citation>
    <scope>NUCLEOTIDE SEQUENCE</scope>
    <source>
        <strain evidence="2">AF72</strain>
    </source>
</reference>
<dbReference type="GO" id="GO:0005886">
    <property type="term" value="C:plasma membrane"/>
    <property type="evidence" value="ECO:0007669"/>
    <property type="project" value="TreeGrafter"/>
</dbReference>
<evidence type="ECO:0000313" key="2">
    <source>
        <dbReference type="EMBL" id="CAJ0567073.1"/>
    </source>
</evidence>
<dbReference type="Pfam" id="PF10326">
    <property type="entry name" value="7TM_GPCR_Str"/>
    <property type="match status" value="1"/>
</dbReference>
<feature type="transmembrane region" description="Helical" evidence="1">
    <location>
        <begin position="40"/>
        <end position="60"/>
    </location>
</feature>
<evidence type="ECO:0008006" key="4">
    <source>
        <dbReference type="Google" id="ProtNLM"/>
    </source>
</evidence>
<feature type="transmembrane region" description="Helical" evidence="1">
    <location>
        <begin position="194"/>
        <end position="222"/>
    </location>
</feature>
<keyword evidence="3" id="KW-1185">Reference proteome</keyword>
<dbReference type="AlphaFoldDB" id="A0AA36CDM9"/>
<feature type="transmembrane region" description="Helical" evidence="1">
    <location>
        <begin position="146"/>
        <end position="174"/>
    </location>
</feature>
<keyword evidence="1" id="KW-0812">Transmembrane</keyword>
<dbReference type="Proteomes" id="UP001177023">
    <property type="component" value="Unassembled WGS sequence"/>
</dbReference>
<evidence type="ECO:0000256" key="1">
    <source>
        <dbReference type="SAM" id="Phobius"/>
    </source>
</evidence>
<proteinExistence type="predicted"/>
<protein>
    <recommendedName>
        <fullName evidence="4">G protein-coupled receptor</fullName>
    </recommendedName>
</protein>
<feature type="non-terminal residue" evidence="2">
    <location>
        <position position="715"/>
    </location>
</feature>
<name>A0AA36CDM9_9BILA</name>
<dbReference type="InterPro" id="IPR019428">
    <property type="entry name" value="7TM_GPCR_serpentine_rcpt_Str"/>
</dbReference>